<dbReference type="Gene3D" id="2.130.10.130">
    <property type="entry name" value="Integrin alpha, N-terminal"/>
    <property type="match status" value="1"/>
</dbReference>
<sequence>MSRRPQVPQSNVPNRRPRRPQAPQPSQSLVPREERRGRPQSINQLAVAEPPPRRGAPSALVPHKPRKKQSPNALVAYEEPDEPSYHDEYYEPPPARPLMAQFCQPRCCILLLLVLFFGLLLLIAIILLVMSIDKGDPEGIAGWTYPIPARDPNGYSNDQAGDKFGTALDSAGEFLIISCPERQNPNGSRGAVFMYVWLGSYWAVYGNDGILTPPDVDYEPNTWVNFYKQDQVQTRKQKEANRVHFDNDSKNAVKWADNGDRVAIGVPSKNSVVLYQFTHPLKESDYMESLVVEGPYQDAGRNIAISADGNRVAVTALYNETLANMTNITNITAPPAARYLDEIMALNMTNTTNTTNITLPGVVLVYDYDEQNKTWYPATEPIVPQGKSAESPEHWGDNMVMSFDGSTIAVSNPSYEDELGIVDVYRIMNATNGTYEYSTTWEGDVPGGKFGYAMASSADGRVIAVSAPFFDKGNVAVFEFNEGSFEQNGQIFTTQTWSQKGFTVGDDPGEWFGYDVDMAENGNSMVVGAPKGNGGIGKMIIFDFVLGRWYPYTDMPQKDQYGKYQGSGNYGSSVAMTNNGDSITIGAPNHTAAEETMDYVEFFDKSPKGMNLTGRTRPAHVLAEHPDGYFGR</sequence>
<gene>
    <name evidence="3" type="ORF">CYCCA115_LOCUS11827</name>
</gene>
<reference evidence="3" key="1">
    <citation type="submission" date="2023-08" db="EMBL/GenBank/DDBJ databases">
        <authorList>
            <person name="Audoor S."/>
            <person name="Bilcke G."/>
        </authorList>
    </citation>
    <scope>NUCLEOTIDE SEQUENCE</scope>
</reference>
<feature type="transmembrane region" description="Helical" evidence="2">
    <location>
        <begin position="108"/>
        <end position="130"/>
    </location>
</feature>
<keyword evidence="2" id="KW-0812">Transmembrane</keyword>
<comment type="caution">
    <text evidence="3">The sequence shown here is derived from an EMBL/GenBank/DDBJ whole genome shotgun (WGS) entry which is preliminary data.</text>
</comment>
<name>A0AAD2FPW0_9STRA</name>
<dbReference type="AlphaFoldDB" id="A0AAD2FPW0"/>
<proteinExistence type="predicted"/>
<dbReference type="PANTHER" id="PTHR36220">
    <property type="entry name" value="UNNAMED PRODUCT"/>
    <property type="match status" value="1"/>
</dbReference>
<accession>A0AAD2FPW0</accession>
<evidence type="ECO:0000313" key="4">
    <source>
        <dbReference type="Proteomes" id="UP001295423"/>
    </source>
</evidence>
<keyword evidence="2" id="KW-1133">Transmembrane helix</keyword>
<dbReference type="InterPro" id="IPR011044">
    <property type="entry name" value="Quino_amine_DH_bsu"/>
</dbReference>
<dbReference type="Proteomes" id="UP001295423">
    <property type="component" value="Unassembled WGS sequence"/>
</dbReference>
<dbReference type="InterPro" id="IPR028994">
    <property type="entry name" value="Integrin_alpha_N"/>
</dbReference>
<dbReference type="EMBL" id="CAKOGP040001758">
    <property type="protein sequence ID" value="CAJ1948903.1"/>
    <property type="molecule type" value="Genomic_DNA"/>
</dbReference>
<evidence type="ECO:0000256" key="1">
    <source>
        <dbReference type="SAM" id="MobiDB-lite"/>
    </source>
</evidence>
<organism evidence="3 4">
    <name type="scientific">Cylindrotheca closterium</name>
    <dbReference type="NCBI Taxonomy" id="2856"/>
    <lineage>
        <taxon>Eukaryota</taxon>
        <taxon>Sar</taxon>
        <taxon>Stramenopiles</taxon>
        <taxon>Ochrophyta</taxon>
        <taxon>Bacillariophyta</taxon>
        <taxon>Bacillariophyceae</taxon>
        <taxon>Bacillariophycidae</taxon>
        <taxon>Bacillariales</taxon>
        <taxon>Bacillariaceae</taxon>
        <taxon>Cylindrotheca</taxon>
    </lineage>
</organism>
<dbReference type="PANTHER" id="PTHR36220:SF1">
    <property type="entry name" value="GAMMA TUBULIN COMPLEX COMPONENT C-TERMINAL DOMAIN-CONTAINING PROTEIN"/>
    <property type="match status" value="1"/>
</dbReference>
<keyword evidence="2" id="KW-0472">Membrane</keyword>
<keyword evidence="4" id="KW-1185">Reference proteome</keyword>
<dbReference type="SUPFAM" id="SSF50969">
    <property type="entry name" value="YVTN repeat-like/Quinoprotein amine dehydrogenase"/>
    <property type="match status" value="1"/>
</dbReference>
<evidence type="ECO:0000313" key="3">
    <source>
        <dbReference type="EMBL" id="CAJ1948903.1"/>
    </source>
</evidence>
<feature type="region of interest" description="Disordered" evidence="1">
    <location>
        <begin position="1"/>
        <end position="73"/>
    </location>
</feature>
<evidence type="ECO:0000256" key="2">
    <source>
        <dbReference type="SAM" id="Phobius"/>
    </source>
</evidence>
<protein>
    <submittedName>
        <fullName evidence="3">Uncharacterized protein</fullName>
    </submittedName>
</protein>